<name>A0A7S2LLC8_9STRA</name>
<organism evidence="1">
    <name type="scientific">Leptocylindrus danicus</name>
    <dbReference type="NCBI Taxonomy" id="163516"/>
    <lineage>
        <taxon>Eukaryota</taxon>
        <taxon>Sar</taxon>
        <taxon>Stramenopiles</taxon>
        <taxon>Ochrophyta</taxon>
        <taxon>Bacillariophyta</taxon>
        <taxon>Coscinodiscophyceae</taxon>
        <taxon>Chaetocerotophycidae</taxon>
        <taxon>Leptocylindrales</taxon>
        <taxon>Leptocylindraceae</taxon>
        <taxon>Leptocylindrus</taxon>
    </lineage>
</organism>
<protein>
    <submittedName>
        <fullName evidence="1">Uncharacterized protein</fullName>
    </submittedName>
</protein>
<proteinExistence type="predicted"/>
<evidence type="ECO:0000313" key="1">
    <source>
        <dbReference type="EMBL" id="CAD9609856.1"/>
    </source>
</evidence>
<sequence>MLKDDLLQTEFSRIEMDVSISPACWLITCPIIHMGFCPYETTIELEAEEVVKTDVLICGKNVSRRPYGELGSVDKSSICCFQALHSNFGPIMPGCGCDGEKVDFAVAELKKRMKARGDTGQIKRTEELLKKFNALDAKLDLIMDHLKIEKPGALAMEGRPLTPIL</sequence>
<reference evidence="1" key="1">
    <citation type="submission" date="2021-01" db="EMBL/GenBank/DDBJ databases">
        <authorList>
            <person name="Corre E."/>
            <person name="Pelletier E."/>
            <person name="Niang G."/>
            <person name="Scheremetjew M."/>
            <person name="Finn R."/>
            <person name="Kale V."/>
            <person name="Holt S."/>
            <person name="Cochrane G."/>
            <person name="Meng A."/>
            <person name="Brown T."/>
            <person name="Cohen L."/>
        </authorList>
    </citation>
    <scope>NUCLEOTIDE SEQUENCE</scope>
    <source>
        <strain evidence="1">B650</strain>
    </source>
</reference>
<accession>A0A7S2LLC8</accession>
<dbReference type="AlphaFoldDB" id="A0A7S2LLC8"/>
<dbReference type="EMBL" id="HBGY01031415">
    <property type="protein sequence ID" value="CAD9609856.1"/>
    <property type="molecule type" value="Transcribed_RNA"/>
</dbReference>
<gene>
    <name evidence="1" type="ORF">LDAN0321_LOCUS19586</name>
</gene>